<accession>A0A915A292</accession>
<keyword evidence="1" id="KW-1185">Reference proteome</keyword>
<proteinExistence type="predicted"/>
<reference evidence="2" key="1">
    <citation type="submission" date="2022-11" db="UniProtKB">
        <authorList>
            <consortium name="WormBaseParasite"/>
        </authorList>
    </citation>
    <scope>IDENTIFICATION</scope>
</reference>
<sequence>CCIALFCLDLWRSSSMDREKKIAHSGRVDISDSGGSLITVHHFLPSAREIVDRQVHQTFCHHRIPSWTFLLKQEHACSHFEGNLDVSRHKKKKENRVALSDSRCRKKKLREFVLSVLQDTMRGWLHSLRITFVWMSSKAKLEQSIRMTQTWYSSARTLSMTSISRICGLVVVLSSGQLWSRCAPQNRSLYSSLERTVRCIQIVWPELRLHCRVYQGRDAVRRPVSSVSWVAAYIDDFRHV</sequence>
<organism evidence="1 2">
    <name type="scientific">Parascaris univalens</name>
    <name type="common">Nematode worm</name>
    <dbReference type="NCBI Taxonomy" id="6257"/>
    <lineage>
        <taxon>Eukaryota</taxon>
        <taxon>Metazoa</taxon>
        <taxon>Ecdysozoa</taxon>
        <taxon>Nematoda</taxon>
        <taxon>Chromadorea</taxon>
        <taxon>Rhabditida</taxon>
        <taxon>Spirurina</taxon>
        <taxon>Ascaridomorpha</taxon>
        <taxon>Ascaridoidea</taxon>
        <taxon>Ascarididae</taxon>
        <taxon>Parascaris</taxon>
    </lineage>
</organism>
<protein>
    <submittedName>
        <fullName evidence="2">DH domain-containing protein</fullName>
    </submittedName>
</protein>
<evidence type="ECO:0000313" key="2">
    <source>
        <dbReference type="WBParaSite" id="PgE184_g001_t12"/>
    </source>
</evidence>
<dbReference type="AlphaFoldDB" id="A0A915A292"/>
<dbReference type="Proteomes" id="UP000887569">
    <property type="component" value="Unplaced"/>
</dbReference>
<evidence type="ECO:0000313" key="1">
    <source>
        <dbReference type="Proteomes" id="UP000887569"/>
    </source>
</evidence>
<dbReference type="WBParaSite" id="PgE184_g001_t12">
    <property type="protein sequence ID" value="PgE184_g001_t12"/>
    <property type="gene ID" value="PgE184_g001"/>
</dbReference>
<name>A0A915A292_PARUN</name>